<feature type="transmembrane region" description="Helical" evidence="5">
    <location>
        <begin position="224"/>
        <end position="247"/>
    </location>
</feature>
<reference evidence="6" key="1">
    <citation type="submission" date="2020-05" db="EMBL/GenBank/DDBJ databases">
        <authorList>
            <person name="Chiriac C."/>
            <person name="Salcher M."/>
            <person name="Ghai R."/>
            <person name="Kavagutti S V."/>
        </authorList>
    </citation>
    <scope>NUCLEOTIDE SEQUENCE</scope>
</reference>
<evidence type="ECO:0000256" key="2">
    <source>
        <dbReference type="ARBA" id="ARBA00022692"/>
    </source>
</evidence>
<dbReference type="AlphaFoldDB" id="A0A6J6BCY9"/>
<dbReference type="InterPro" id="IPR002293">
    <property type="entry name" value="AA/rel_permease1"/>
</dbReference>
<evidence type="ECO:0000256" key="1">
    <source>
        <dbReference type="ARBA" id="ARBA00004141"/>
    </source>
</evidence>
<feature type="transmembrane region" description="Helical" evidence="5">
    <location>
        <begin position="380"/>
        <end position="402"/>
    </location>
</feature>
<feature type="transmembrane region" description="Helical" evidence="5">
    <location>
        <begin position="473"/>
        <end position="489"/>
    </location>
</feature>
<keyword evidence="4 5" id="KW-0472">Membrane</keyword>
<name>A0A6J6BCY9_9ZZZZ</name>
<dbReference type="Gene3D" id="1.20.1740.10">
    <property type="entry name" value="Amino acid/polyamine transporter I"/>
    <property type="match status" value="1"/>
</dbReference>
<dbReference type="GO" id="GO:0022857">
    <property type="term" value="F:transmembrane transporter activity"/>
    <property type="evidence" value="ECO:0007669"/>
    <property type="project" value="InterPro"/>
</dbReference>
<feature type="transmembrane region" description="Helical" evidence="5">
    <location>
        <begin position="54"/>
        <end position="87"/>
    </location>
</feature>
<dbReference type="PANTHER" id="PTHR47704:SF1">
    <property type="entry name" value="POTASSIUM TRANSPORTER KIMA"/>
    <property type="match status" value="1"/>
</dbReference>
<evidence type="ECO:0000256" key="5">
    <source>
        <dbReference type="SAM" id="Phobius"/>
    </source>
</evidence>
<feature type="transmembrane region" description="Helical" evidence="5">
    <location>
        <begin position="268"/>
        <end position="289"/>
    </location>
</feature>
<proteinExistence type="predicted"/>
<feature type="transmembrane region" description="Helical" evidence="5">
    <location>
        <begin position="408"/>
        <end position="428"/>
    </location>
</feature>
<feature type="transmembrane region" description="Helical" evidence="5">
    <location>
        <begin position="449"/>
        <end position="467"/>
    </location>
</feature>
<gene>
    <name evidence="6" type="ORF">UFOPK1433_00250</name>
</gene>
<protein>
    <submittedName>
        <fullName evidence="6">Unannotated protein</fullName>
    </submittedName>
</protein>
<sequence length="697" mass="76639">MNETPKEPRTKRLFLGKKLSTKKLEGELLPKTIALPIFSSDPLSSVAYGPQELLMILTLGAVGGVSTLSFTPIIASVVVMLLAVIILSYRKVIKAYPSGGGDYEVAQKNLGEKAALVVASALLIDYVMTVAVSISAGTDNLISAFPGLDPFRIEIAVGFIVFLMAINLRGVRESGFAFAVPTYLFIASVMAMFATGLYRMFVLGEDLSAPSSNYNVLVEHQLQATPFLLAFLLLRSFASGSAALTGVEAIANGVPAFREPKVKNSQITLSWMGITAITMFSGIIFFALATGVRYIENGTKQLEGADLLAFESGPQQSVIAQLGVAIFGNGSIMFFVLQSATAAILLLAANTAFNGFPLLSSVLAKDKYAPKALLTRGDRLVYSNGMLSLTAAALVMVLLFEADVTKLIQLYVLGVFTSFTVGQIGMLIHWKRGVKDGSVSKREALSGRIINGIGAFMTGIVLIIVTVTKFLEGAWIVFVIAIPLYWVMLNTNRYYKTIEAEIALDESTEFGSKGDYAVVLMDKLNKPQLKALDYALSSKHDRLDAVHVAVDPERAEAFRLEWKAYGIKVPLKIIESPYREFSAPLIEFLEAHRGRHGRERISVYLPKFIVGHWWEHLFHNHRANRLRSRLLYVRGVMVTLVPWRLESAEKFNPFLRNPLPGDARRGQAVRPVQRRHHKLARNDVITITADEQDEKDD</sequence>
<keyword evidence="3 5" id="KW-1133">Transmembrane helix</keyword>
<comment type="subcellular location">
    <subcellularLocation>
        <location evidence="1">Membrane</location>
        <topology evidence="1">Multi-pass membrane protein</topology>
    </subcellularLocation>
</comment>
<feature type="transmembrane region" description="Helical" evidence="5">
    <location>
        <begin position="114"/>
        <end position="136"/>
    </location>
</feature>
<feature type="transmembrane region" description="Helical" evidence="5">
    <location>
        <begin position="183"/>
        <end position="204"/>
    </location>
</feature>
<evidence type="ECO:0000256" key="4">
    <source>
        <dbReference type="ARBA" id="ARBA00023136"/>
    </source>
</evidence>
<evidence type="ECO:0000313" key="6">
    <source>
        <dbReference type="EMBL" id="CAB4536279.1"/>
    </source>
</evidence>
<dbReference type="InterPro" id="IPR053153">
    <property type="entry name" value="APC_K+_Transporter"/>
</dbReference>
<feature type="transmembrane region" description="Helical" evidence="5">
    <location>
        <begin position="332"/>
        <end position="359"/>
    </location>
</feature>
<dbReference type="PANTHER" id="PTHR47704">
    <property type="entry name" value="POTASSIUM TRANSPORTER KIMA"/>
    <property type="match status" value="1"/>
</dbReference>
<dbReference type="EMBL" id="CAEZSN010000017">
    <property type="protein sequence ID" value="CAB4536279.1"/>
    <property type="molecule type" value="Genomic_DNA"/>
</dbReference>
<keyword evidence="2 5" id="KW-0812">Transmembrane</keyword>
<feature type="transmembrane region" description="Helical" evidence="5">
    <location>
        <begin position="151"/>
        <end position="171"/>
    </location>
</feature>
<dbReference type="Pfam" id="PF13520">
    <property type="entry name" value="AA_permease_2"/>
    <property type="match status" value="1"/>
</dbReference>
<evidence type="ECO:0000256" key="3">
    <source>
        <dbReference type="ARBA" id="ARBA00022989"/>
    </source>
</evidence>
<dbReference type="GO" id="GO:0016020">
    <property type="term" value="C:membrane"/>
    <property type="evidence" value="ECO:0007669"/>
    <property type="project" value="UniProtKB-SubCell"/>
</dbReference>
<organism evidence="6">
    <name type="scientific">freshwater metagenome</name>
    <dbReference type="NCBI Taxonomy" id="449393"/>
    <lineage>
        <taxon>unclassified sequences</taxon>
        <taxon>metagenomes</taxon>
        <taxon>ecological metagenomes</taxon>
    </lineage>
</organism>
<accession>A0A6J6BCY9</accession>